<gene>
    <name evidence="1" type="ORF">GTOL_12257</name>
</gene>
<keyword evidence="2" id="KW-1185">Reference proteome</keyword>
<sequence length="153" mass="16829">MLATIELNDQALFKTHKIEHIAIEWMLPAELDASELAAPQALPQTSFGVGCILSQVAPKLSVVNGTVSLAFHVFMLPHPHPDPPLEGEGSIQWKSNHQPLLLKICSRGYASGLMLRVMPPYCHAWSVRHLKAIRVQALMCAAGRKRRNSLPPA</sequence>
<protein>
    <submittedName>
        <fullName evidence="1">Uncharacterized protein</fullName>
    </submittedName>
</protein>
<organism evidence="1 2">
    <name type="scientific">Georgfuchsia toluolica</name>
    <dbReference type="NCBI Taxonomy" id="424218"/>
    <lineage>
        <taxon>Bacteria</taxon>
        <taxon>Pseudomonadati</taxon>
        <taxon>Pseudomonadota</taxon>
        <taxon>Betaproteobacteria</taxon>
        <taxon>Nitrosomonadales</taxon>
        <taxon>Sterolibacteriaceae</taxon>
        <taxon>Georgfuchsia</taxon>
    </lineage>
</organism>
<evidence type="ECO:0000313" key="1">
    <source>
        <dbReference type="EMBL" id="CAG4884374.1"/>
    </source>
</evidence>
<dbReference type="EMBL" id="CAJQUM010000001">
    <property type="protein sequence ID" value="CAG4884374.1"/>
    <property type="molecule type" value="Genomic_DNA"/>
</dbReference>
<accession>A0A916J479</accession>
<dbReference type="AlphaFoldDB" id="A0A916J479"/>
<evidence type="ECO:0000313" key="2">
    <source>
        <dbReference type="Proteomes" id="UP000742786"/>
    </source>
</evidence>
<dbReference type="Proteomes" id="UP000742786">
    <property type="component" value="Unassembled WGS sequence"/>
</dbReference>
<comment type="caution">
    <text evidence="1">The sequence shown here is derived from an EMBL/GenBank/DDBJ whole genome shotgun (WGS) entry which is preliminary data.</text>
</comment>
<proteinExistence type="predicted"/>
<name>A0A916J479_9PROT</name>
<reference evidence="1" key="1">
    <citation type="submission" date="2021-04" db="EMBL/GenBank/DDBJ databases">
        <authorList>
            <person name="Hornung B."/>
        </authorList>
    </citation>
    <scope>NUCLEOTIDE SEQUENCE</scope>
    <source>
        <strain evidence="1">G5G6</strain>
    </source>
</reference>